<proteinExistence type="predicted"/>
<evidence type="ECO:0000313" key="3">
    <source>
        <dbReference type="Proteomes" id="UP000655830"/>
    </source>
</evidence>
<keyword evidence="3" id="KW-1185">Reference proteome</keyword>
<dbReference type="InterPro" id="IPR022225">
    <property type="entry name" value="Phage_tail_fibre_N"/>
</dbReference>
<organism evidence="2 3">
    <name type="scientific">Zhenhengia yiwuensis</name>
    <dbReference type="NCBI Taxonomy" id="2763666"/>
    <lineage>
        <taxon>Bacteria</taxon>
        <taxon>Bacillati</taxon>
        <taxon>Bacillota</taxon>
        <taxon>Clostridia</taxon>
        <taxon>Lachnospirales</taxon>
        <taxon>Lachnospiraceae</taxon>
        <taxon>Zhenhengia</taxon>
    </lineage>
</organism>
<gene>
    <name evidence="2" type="ORF">H8718_10750</name>
</gene>
<sequence length="560" mass="61105">MSEFKTKSITTKGMELLSKALSGEQLEFTRIEMGSGNFEGDIGSAEALVEVRQSLPINKITRKGSQVTLSTSLKIEDITTPFEWTEIGVYARGEDNVEVLYMYGHTTNSSYISKDSLNEKMINVTVLVASTTQVTAVIDKSLVYLTAEALKEHESDKKAHQDIRASVEEIQRQVEVLDVSWEGIKDKPTKFEPTEHIHTKAQITDFPSSLPASGGNADTVGGKQFNWSFGTKAPTHLWGSEGSSTEQYVYQPSQVRVGHAVNSDKIGNVSAQNIAVYLGSNPSTSIINNPAHHQNYDCWVHSTQATALGLPDAGNWHLNYKKHNNTDGYGTQIAMPYGRNEMYMRSSSGKTWTRWERLGGMGMQIRASNHVKITYSIPSMDVTPISADNEKKSHRKIALPCTRLPKLNGSARIKVTTTWTGTTKSNASAAGKASGYCEIFLTASTFLTDSHSVKKSFADAPVGTSLELTQNQSHAKSPNLAGFITIGLSAMNDNGYAEGIQTVQGGGALNGTLIQCGDVWFNDESVDIMIAPTLSPPSWTSFTKLTMSGKVEICYDELNV</sequence>
<feature type="domain" description="Phage tail fibre protein N-terminal" evidence="1">
    <location>
        <begin position="7"/>
        <end position="146"/>
    </location>
</feature>
<dbReference type="CDD" id="cd19958">
    <property type="entry name" value="pyocin_knob"/>
    <property type="match status" value="1"/>
</dbReference>
<evidence type="ECO:0000259" key="1">
    <source>
        <dbReference type="Pfam" id="PF12571"/>
    </source>
</evidence>
<dbReference type="Proteomes" id="UP000655830">
    <property type="component" value="Unassembled WGS sequence"/>
</dbReference>
<dbReference type="AlphaFoldDB" id="A0A926EKG5"/>
<comment type="caution">
    <text evidence="2">The sequence shown here is derived from an EMBL/GenBank/DDBJ whole genome shotgun (WGS) entry which is preliminary data.</text>
</comment>
<dbReference type="Pfam" id="PF12571">
    <property type="entry name" value="Phage_tail_fib"/>
    <property type="match status" value="1"/>
</dbReference>
<name>A0A926EKG5_9FIRM</name>
<protein>
    <submittedName>
        <fullName evidence="2">Phage tail protein</fullName>
    </submittedName>
</protein>
<dbReference type="EMBL" id="JACRSY010000015">
    <property type="protein sequence ID" value="MBC8580002.1"/>
    <property type="molecule type" value="Genomic_DNA"/>
</dbReference>
<dbReference type="RefSeq" id="WP_249332898.1">
    <property type="nucleotide sequence ID" value="NZ_JACRSY010000015.1"/>
</dbReference>
<reference evidence="2" key="1">
    <citation type="submission" date="2020-08" db="EMBL/GenBank/DDBJ databases">
        <title>Genome public.</title>
        <authorList>
            <person name="Liu C."/>
            <person name="Sun Q."/>
        </authorList>
    </citation>
    <scope>NUCLEOTIDE SEQUENCE</scope>
    <source>
        <strain evidence="2">NSJ-12</strain>
    </source>
</reference>
<accession>A0A926EKG5</accession>
<evidence type="ECO:0000313" key="2">
    <source>
        <dbReference type="EMBL" id="MBC8580002.1"/>
    </source>
</evidence>